<dbReference type="Proteomes" id="UP000078541">
    <property type="component" value="Unassembled WGS sequence"/>
</dbReference>
<protein>
    <recommendedName>
        <fullName evidence="1">methylated-DNA--[protein]-cysteine S-methyltransferase</fullName>
        <ecNumber evidence="1">2.1.1.63</ecNumber>
    </recommendedName>
</protein>
<keyword evidence="4" id="KW-0808">Transferase</keyword>
<keyword evidence="4" id="KW-0489">Methyltransferase</keyword>
<reference evidence="4 5" key="1">
    <citation type="submission" date="2016-03" db="EMBL/GenBank/DDBJ databases">
        <title>Trachymyrmex septentrionalis WGS genome.</title>
        <authorList>
            <person name="Nygaard S."/>
            <person name="Hu H."/>
            <person name="Boomsma J."/>
            <person name="Zhang G."/>
        </authorList>
    </citation>
    <scope>NUCLEOTIDE SEQUENCE [LARGE SCALE GENOMIC DNA]</scope>
    <source>
        <strain evidence="4">Tsep2-gDNA-1</strain>
        <tissue evidence="4">Whole body</tissue>
    </source>
</reference>
<keyword evidence="2" id="KW-0227">DNA damage</keyword>
<keyword evidence="5" id="KW-1185">Reference proteome</keyword>
<dbReference type="EC" id="2.1.1.63" evidence="1"/>
<dbReference type="PANTHER" id="PTHR10815:SF13">
    <property type="entry name" value="METHYLATED-DNA--PROTEIN-CYSTEINE METHYLTRANSFERASE"/>
    <property type="match status" value="1"/>
</dbReference>
<dbReference type="EMBL" id="KQ981965">
    <property type="protein sequence ID" value="KYN31775.1"/>
    <property type="molecule type" value="Genomic_DNA"/>
</dbReference>
<dbReference type="AlphaFoldDB" id="A0A195EU47"/>
<dbReference type="GO" id="GO:0032259">
    <property type="term" value="P:methylation"/>
    <property type="evidence" value="ECO:0007669"/>
    <property type="project" value="UniProtKB-KW"/>
</dbReference>
<feature type="domain" description="Methylated-DNA-[protein]-cysteine S-methyltransferase DNA binding" evidence="3">
    <location>
        <begin position="35"/>
        <end position="89"/>
    </location>
</feature>
<dbReference type="PANTHER" id="PTHR10815">
    <property type="entry name" value="METHYLATED-DNA--PROTEIN-CYSTEINE METHYLTRANSFERASE"/>
    <property type="match status" value="1"/>
</dbReference>
<accession>A0A195EU47</accession>
<dbReference type="InterPro" id="IPR036388">
    <property type="entry name" value="WH-like_DNA-bd_sf"/>
</dbReference>
<name>A0A195EU47_9HYME</name>
<dbReference type="NCBIfam" id="TIGR00589">
    <property type="entry name" value="ogt"/>
    <property type="match status" value="1"/>
</dbReference>
<feature type="non-terminal residue" evidence="4">
    <location>
        <position position="1"/>
    </location>
</feature>
<gene>
    <name evidence="4" type="ORF">ALC56_13914</name>
</gene>
<evidence type="ECO:0000256" key="2">
    <source>
        <dbReference type="ARBA" id="ARBA00022763"/>
    </source>
</evidence>
<evidence type="ECO:0000256" key="1">
    <source>
        <dbReference type="ARBA" id="ARBA00011918"/>
    </source>
</evidence>
<dbReference type="SUPFAM" id="SSF46767">
    <property type="entry name" value="Methylated DNA-protein cysteine methyltransferase, C-terminal domain"/>
    <property type="match status" value="1"/>
</dbReference>
<sequence length="91" mass="10435">EYKSNYMTFRLLYAFHRTPIGKCLIAVTDTDEFNEFQIKIWKSLTGVPRGTITTYEEVAWMVGCDSKIAIVGNACSRNYITYIVPCHCVMP</sequence>
<dbReference type="InterPro" id="IPR036217">
    <property type="entry name" value="MethylDNA_cys_MeTrfase_DNAb"/>
</dbReference>
<dbReference type="CDD" id="cd06445">
    <property type="entry name" value="ATase"/>
    <property type="match status" value="1"/>
</dbReference>
<evidence type="ECO:0000313" key="5">
    <source>
        <dbReference type="Proteomes" id="UP000078541"/>
    </source>
</evidence>
<organism evidence="4 5">
    <name type="scientific">Trachymyrmex septentrionalis</name>
    <dbReference type="NCBI Taxonomy" id="34720"/>
    <lineage>
        <taxon>Eukaryota</taxon>
        <taxon>Metazoa</taxon>
        <taxon>Ecdysozoa</taxon>
        <taxon>Arthropoda</taxon>
        <taxon>Hexapoda</taxon>
        <taxon>Insecta</taxon>
        <taxon>Pterygota</taxon>
        <taxon>Neoptera</taxon>
        <taxon>Endopterygota</taxon>
        <taxon>Hymenoptera</taxon>
        <taxon>Apocrita</taxon>
        <taxon>Aculeata</taxon>
        <taxon>Formicoidea</taxon>
        <taxon>Formicidae</taxon>
        <taxon>Myrmicinae</taxon>
        <taxon>Trachymyrmex</taxon>
    </lineage>
</organism>
<dbReference type="InterPro" id="IPR014048">
    <property type="entry name" value="MethylDNA_cys_MeTrfase_DNA-bd"/>
</dbReference>
<dbReference type="Pfam" id="PF01035">
    <property type="entry name" value="DNA_binding_1"/>
    <property type="match status" value="1"/>
</dbReference>
<proteinExistence type="predicted"/>
<evidence type="ECO:0000313" key="4">
    <source>
        <dbReference type="EMBL" id="KYN31775.1"/>
    </source>
</evidence>
<dbReference type="GO" id="GO:0003908">
    <property type="term" value="F:methylated-DNA-[protein]-cysteine S-methyltransferase activity"/>
    <property type="evidence" value="ECO:0007669"/>
    <property type="project" value="UniProtKB-EC"/>
</dbReference>
<evidence type="ECO:0000259" key="3">
    <source>
        <dbReference type="Pfam" id="PF01035"/>
    </source>
</evidence>
<dbReference type="GO" id="GO:0006281">
    <property type="term" value="P:DNA repair"/>
    <property type="evidence" value="ECO:0007669"/>
    <property type="project" value="InterPro"/>
</dbReference>
<dbReference type="STRING" id="34720.A0A195EU47"/>
<dbReference type="Gene3D" id="1.10.10.10">
    <property type="entry name" value="Winged helix-like DNA-binding domain superfamily/Winged helix DNA-binding domain"/>
    <property type="match status" value="1"/>
</dbReference>